<dbReference type="Proteomes" id="UP001174936">
    <property type="component" value="Unassembled WGS sequence"/>
</dbReference>
<gene>
    <name evidence="3" type="ORF">B0T16DRAFT_154176</name>
</gene>
<name>A0AA39Y565_9PEZI</name>
<keyword evidence="4" id="KW-1185">Reference proteome</keyword>
<evidence type="ECO:0000259" key="2">
    <source>
        <dbReference type="PROSITE" id="PS50011"/>
    </source>
</evidence>
<dbReference type="SUPFAM" id="SSF56112">
    <property type="entry name" value="Protein kinase-like (PK-like)"/>
    <property type="match status" value="1"/>
</dbReference>
<dbReference type="PROSITE" id="PS50011">
    <property type="entry name" value="PROTEIN_KINASE_DOM"/>
    <property type="match status" value="1"/>
</dbReference>
<reference evidence="3" key="1">
    <citation type="submission" date="2023-06" db="EMBL/GenBank/DDBJ databases">
        <title>Genome-scale phylogeny and comparative genomics of the fungal order Sordariales.</title>
        <authorList>
            <consortium name="Lawrence Berkeley National Laboratory"/>
            <person name="Hensen N."/>
            <person name="Bonometti L."/>
            <person name="Westerberg I."/>
            <person name="Brannstrom I.O."/>
            <person name="Guillou S."/>
            <person name="Cros-Aarteil S."/>
            <person name="Calhoun S."/>
            <person name="Haridas S."/>
            <person name="Kuo A."/>
            <person name="Mondo S."/>
            <person name="Pangilinan J."/>
            <person name="Riley R."/>
            <person name="Labutti K."/>
            <person name="Andreopoulos B."/>
            <person name="Lipzen A."/>
            <person name="Chen C."/>
            <person name="Yanf M."/>
            <person name="Daum C."/>
            <person name="Ng V."/>
            <person name="Clum A."/>
            <person name="Steindorff A."/>
            <person name="Ohm R."/>
            <person name="Martin F."/>
            <person name="Silar P."/>
            <person name="Natvig D."/>
            <person name="Lalanne C."/>
            <person name="Gautier V."/>
            <person name="Ament-Velasquez S.L."/>
            <person name="Kruys A."/>
            <person name="Hutchinson M.I."/>
            <person name="Powell A.J."/>
            <person name="Barry K."/>
            <person name="Miller A.N."/>
            <person name="Grigoriev I.V."/>
            <person name="Debuchy R."/>
            <person name="Gladieux P."/>
            <person name="Thoren M.H."/>
            <person name="Johannesson H."/>
        </authorList>
    </citation>
    <scope>NUCLEOTIDE SEQUENCE</scope>
    <source>
        <strain evidence="3">SMH2532-1</strain>
    </source>
</reference>
<accession>A0AA39Y565</accession>
<dbReference type="InterPro" id="IPR011009">
    <property type="entry name" value="Kinase-like_dom_sf"/>
</dbReference>
<comment type="caution">
    <text evidence="3">The sequence shown here is derived from an EMBL/GenBank/DDBJ whole genome shotgun (WGS) entry which is preliminary data.</text>
</comment>
<dbReference type="GO" id="GO:0005634">
    <property type="term" value="C:nucleus"/>
    <property type="evidence" value="ECO:0007669"/>
    <property type="project" value="TreeGrafter"/>
</dbReference>
<keyword evidence="3" id="KW-0418">Kinase</keyword>
<organism evidence="3 4">
    <name type="scientific">Cercophora newfieldiana</name>
    <dbReference type="NCBI Taxonomy" id="92897"/>
    <lineage>
        <taxon>Eukaryota</taxon>
        <taxon>Fungi</taxon>
        <taxon>Dikarya</taxon>
        <taxon>Ascomycota</taxon>
        <taxon>Pezizomycotina</taxon>
        <taxon>Sordariomycetes</taxon>
        <taxon>Sordariomycetidae</taxon>
        <taxon>Sordariales</taxon>
        <taxon>Lasiosphaeriaceae</taxon>
        <taxon>Cercophora</taxon>
    </lineage>
</organism>
<dbReference type="Pfam" id="PF00069">
    <property type="entry name" value="Pkinase"/>
    <property type="match status" value="1"/>
</dbReference>
<dbReference type="InterPro" id="IPR000719">
    <property type="entry name" value="Prot_kinase_dom"/>
</dbReference>
<dbReference type="Gene3D" id="1.10.510.10">
    <property type="entry name" value="Transferase(Phosphotransferase) domain 1"/>
    <property type="match status" value="1"/>
</dbReference>
<dbReference type="GO" id="GO:0004672">
    <property type="term" value="F:protein kinase activity"/>
    <property type="evidence" value="ECO:0007669"/>
    <property type="project" value="InterPro"/>
</dbReference>
<dbReference type="GO" id="GO:0005524">
    <property type="term" value="F:ATP binding"/>
    <property type="evidence" value="ECO:0007669"/>
    <property type="project" value="InterPro"/>
</dbReference>
<evidence type="ECO:0000256" key="1">
    <source>
        <dbReference type="SAM" id="MobiDB-lite"/>
    </source>
</evidence>
<feature type="region of interest" description="Disordered" evidence="1">
    <location>
        <begin position="188"/>
        <end position="241"/>
    </location>
</feature>
<dbReference type="AlphaFoldDB" id="A0AA39Y565"/>
<protein>
    <submittedName>
        <fullName evidence="3">Kinase-like domain-containing protein</fullName>
    </submittedName>
</protein>
<dbReference type="PANTHER" id="PTHR24345">
    <property type="entry name" value="SERINE/THREONINE-PROTEIN KINASE PLK"/>
    <property type="match status" value="1"/>
</dbReference>
<sequence>MTSSGRMYSSVGTSFYRAPECHTPNQEHGLSVDIWAIGMLTLQLLAGQYELPIIYETTLSSQHKIDDYIKTAFDLMSQDMSVSNDAKDFVRYCLAHDTDKRPTAVQAFKHRCFQEPKKDRKLFKSLEKEVLSTWSPRGIVLPIIEDLTAKSAELSVGGQQHYEVSPYFEVSRQILPPRVCNAIQPPRDTQMEACGSSHSSQRTLVEEDGDRPSSNQNEIPQKRGGGYGEGISTKWPKYDSC</sequence>
<evidence type="ECO:0000313" key="4">
    <source>
        <dbReference type="Proteomes" id="UP001174936"/>
    </source>
</evidence>
<proteinExistence type="predicted"/>
<feature type="domain" description="Protein kinase" evidence="2">
    <location>
        <begin position="1"/>
        <end position="113"/>
    </location>
</feature>
<keyword evidence="3" id="KW-0808">Transferase</keyword>
<evidence type="ECO:0000313" key="3">
    <source>
        <dbReference type="EMBL" id="KAK0646143.1"/>
    </source>
</evidence>
<dbReference type="EMBL" id="JAULSV010000004">
    <property type="protein sequence ID" value="KAK0646143.1"/>
    <property type="molecule type" value="Genomic_DNA"/>
</dbReference>